<feature type="transmembrane region" description="Helical" evidence="2">
    <location>
        <begin position="393"/>
        <end position="411"/>
    </location>
</feature>
<evidence type="ECO:0000313" key="3">
    <source>
        <dbReference type="EMBL" id="KAF7374228.1"/>
    </source>
</evidence>
<sequence>MPSVFRGPRQRRKAKIFNISGGTGGTGGEGGTNGGSGGAGEGPRVKFRMVSGKTITNINKNYSTAPAVPAGFRTIPLGDLDLQREIQLDRYSGVVSVRRLYSGKIHAEGTNVVVALYQGDGAEAQWRRDVKKYMVVRHPNIVQLYGTVSCDLIPYQHVVDLYRHSHLSSVYIVAYMNVESWVWTFHRPATLTLLQAVRHYISEHFSRQVPCTLSGYIYMECLSETFAQRGLGFLDRENSEATIIDALPLNHYYELTQWEFTTRRSISAAPSATVNISSVLHCPSDDTFDDVVEIAWLPNAELPSHRRWHSAGNGSRFVENEHSDNVNNGGSTSGHPTNEAPNYDLVSPIHQDVVEVPDCSTSEETVESDHVDLPTASAHQDAEEMPVSSTFEIVLNAQLTLLFIFALFWVLSDM</sequence>
<feature type="region of interest" description="Disordered" evidence="1">
    <location>
        <begin position="1"/>
        <end position="43"/>
    </location>
</feature>
<gene>
    <name evidence="3" type="ORF">MSAN_00305600</name>
</gene>
<dbReference type="EMBL" id="JACAZH010000002">
    <property type="protein sequence ID" value="KAF7374228.1"/>
    <property type="molecule type" value="Genomic_DNA"/>
</dbReference>
<keyword evidence="4" id="KW-1185">Reference proteome</keyword>
<keyword evidence="2" id="KW-0812">Transmembrane</keyword>
<keyword evidence="2" id="KW-1133">Transmembrane helix</keyword>
<comment type="caution">
    <text evidence="3">The sequence shown here is derived from an EMBL/GenBank/DDBJ whole genome shotgun (WGS) entry which is preliminary data.</text>
</comment>
<feature type="compositionally biased region" description="Polar residues" evidence="1">
    <location>
        <begin position="325"/>
        <end position="340"/>
    </location>
</feature>
<evidence type="ECO:0000256" key="1">
    <source>
        <dbReference type="SAM" id="MobiDB-lite"/>
    </source>
</evidence>
<keyword evidence="2" id="KW-0472">Membrane</keyword>
<dbReference type="AlphaFoldDB" id="A0A8H6Z8F5"/>
<name>A0A8H6Z8F5_9AGAR</name>
<organism evidence="3 4">
    <name type="scientific">Mycena sanguinolenta</name>
    <dbReference type="NCBI Taxonomy" id="230812"/>
    <lineage>
        <taxon>Eukaryota</taxon>
        <taxon>Fungi</taxon>
        <taxon>Dikarya</taxon>
        <taxon>Basidiomycota</taxon>
        <taxon>Agaricomycotina</taxon>
        <taxon>Agaricomycetes</taxon>
        <taxon>Agaricomycetidae</taxon>
        <taxon>Agaricales</taxon>
        <taxon>Marasmiineae</taxon>
        <taxon>Mycenaceae</taxon>
        <taxon>Mycena</taxon>
    </lineage>
</organism>
<accession>A0A8H6Z8F5</accession>
<feature type="compositionally biased region" description="Gly residues" evidence="1">
    <location>
        <begin position="21"/>
        <end position="41"/>
    </location>
</feature>
<evidence type="ECO:0000256" key="2">
    <source>
        <dbReference type="SAM" id="Phobius"/>
    </source>
</evidence>
<protein>
    <submittedName>
        <fullName evidence="3">Uncharacterized protein</fullName>
    </submittedName>
</protein>
<evidence type="ECO:0000313" key="4">
    <source>
        <dbReference type="Proteomes" id="UP000623467"/>
    </source>
</evidence>
<dbReference type="Proteomes" id="UP000623467">
    <property type="component" value="Unassembled WGS sequence"/>
</dbReference>
<feature type="region of interest" description="Disordered" evidence="1">
    <location>
        <begin position="314"/>
        <end position="343"/>
    </location>
</feature>
<reference evidence="3" key="1">
    <citation type="submission" date="2020-05" db="EMBL/GenBank/DDBJ databases">
        <title>Mycena genomes resolve the evolution of fungal bioluminescence.</title>
        <authorList>
            <person name="Tsai I.J."/>
        </authorList>
    </citation>
    <scope>NUCLEOTIDE SEQUENCE</scope>
    <source>
        <strain evidence="3">160909Yilan</strain>
    </source>
</reference>
<proteinExistence type="predicted"/>